<evidence type="ECO:0000259" key="9">
    <source>
        <dbReference type="PROSITE" id="PS50262"/>
    </source>
</evidence>
<dbReference type="PRINTS" id="PR01157">
    <property type="entry name" value="P2YPURNOCPTR"/>
</dbReference>
<feature type="transmembrane region" description="Helical" evidence="8">
    <location>
        <begin position="87"/>
        <end position="110"/>
    </location>
</feature>
<keyword evidence="6" id="KW-0675">Receptor</keyword>
<dbReference type="InterPro" id="IPR017452">
    <property type="entry name" value="GPCR_Rhodpsn_7TM"/>
</dbReference>
<evidence type="ECO:0000313" key="11">
    <source>
        <dbReference type="Proteomes" id="UP000008672"/>
    </source>
</evidence>
<dbReference type="AlphaFoldDB" id="H3A609"/>
<protein>
    <submittedName>
        <fullName evidence="10">G protein-coupled receptor 141</fullName>
    </submittedName>
</protein>
<keyword evidence="5 8" id="KW-0472">Membrane</keyword>
<dbReference type="eggNOG" id="ENOG502RXS2">
    <property type="taxonomic scope" value="Eukaryota"/>
</dbReference>
<reference evidence="10" key="3">
    <citation type="submission" date="2025-09" db="UniProtKB">
        <authorList>
            <consortium name="Ensembl"/>
        </authorList>
    </citation>
    <scope>IDENTIFICATION</scope>
</reference>
<dbReference type="EMBL" id="AFYH01235184">
    <property type="status" value="NOT_ANNOTATED_CDS"/>
    <property type="molecule type" value="Genomic_DNA"/>
</dbReference>
<keyword evidence="3 8" id="KW-1133">Transmembrane helix</keyword>
<dbReference type="GO" id="GO:0004930">
    <property type="term" value="F:G protein-coupled receptor activity"/>
    <property type="evidence" value="ECO:0007669"/>
    <property type="project" value="UniProtKB-KW"/>
</dbReference>
<keyword evidence="2 8" id="KW-0812">Transmembrane</keyword>
<feature type="transmembrane region" description="Helical" evidence="8">
    <location>
        <begin position="164"/>
        <end position="188"/>
    </location>
</feature>
<dbReference type="PROSITE" id="PS50262">
    <property type="entry name" value="G_PROTEIN_RECEP_F1_2"/>
    <property type="match status" value="1"/>
</dbReference>
<feature type="transmembrane region" description="Helical" evidence="8">
    <location>
        <begin position="257"/>
        <end position="278"/>
    </location>
</feature>
<dbReference type="OMA" id="GMIHAHM"/>
<dbReference type="Gene3D" id="1.20.1070.10">
    <property type="entry name" value="Rhodopsin 7-helix transmembrane proteins"/>
    <property type="match status" value="1"/>
</dbReference>
<evidence type="ECO:0000256" key="8">
    <source>
        <dbReference type="SAM" id="Phobius"/>
    </source>
</evidence>
<keyword evidence="11" id="KW-1185">Reference proteome</keyword>
<feature type="transmembrane region" description="Helical" evidence="8">
    <location>
        <begin position="53"/>
        <end position="75"/>
    </location>
</feature>
<evidence type="ECO:0000313" key="10">
    <source>
        <dbReference type="Ensembl" id="ENSLACP00000005080.1"/>
    </source>
</evidence>
<dbReference type="SUPFAM" id="SSF81321">
    <property type="entry name" value="Family A G protein-coupled receptor-like"/>
    <property type="match status" value="1"/>
</dbReference>
<accession>H3A609</accession>
<dbReference type="STRING" id="7897.ENSLACP00000005080"/>
<dbReference type="GO" id="GO:0008142">
    <property type="term" value="F:oxysterol binding"/>
    <property type="evidence" value="ECO:0007669"/>
    <property type="project" value="InterPro"/>
</dbReference>
<dbReference type="Pfam" id="PF00001">
    <property type="entry name" value="7tm_1"/>
    <property type="match status" value="1"/>
</dbReference>
<evidence type="ECO:0000256" key="1">
    <source>
        <dbReference type="ARBA" id="ARBA00004141"/>
    </source>
</evidence>
<evidence type="ECO:0000256" key="2">
    <source>
        <dbReference type="ARBA" id="ARBA00022692"/>
    </source>
</evidence>
<organism evidence="10 11">
    <name type="scientific">Latimeria chalumnae</name>
    <name type="common">Coelacanth</name>
    <dbReference type="NCBI Taxonomy" id="7897"/>
    <lineage>
        <taxon>Eukaryota</taxon>
        <taxon>Metazoa</taxon>
        <taxon>Chordata</taxon>
        <taxon>Craniata</taxon>
        <taxon>Vertebrata</taxon>
        <taxon>Euteleostomi</taxon>
        <taxon>Coelacanthiformes</taxon>
        <taxon>Coelacanthidae</taxon>
        <taxon>Latimeria</taxon>
    </lineage>
</organism>
<dbReference type="InParanoid" id="H3A609"/>
<evidence type="ECO:0000256" key="6">
    <source>
        <dbReference type="ARBA" id="ARBA00023170"/>
    </source>
</evidence>
<dbReference type="GeneTree" id="ENSGT01030000234518"/>
<evidence type="ECO:0000256" key="3">
    <source>
        <dbReference type="ARBA" id="ARBA00022989"/>
    </source>
</evidence>
<evidence type="ECO:0000256" key="7">
    <source>
        <dbReference type="ARBA" id="ARBA00023224"/>
    </source>
</evidence>
<dbReference type="InterPro" id="IPR000276">
    <property type="entry name" value="GPCR_Rhodpsn"/>
</dbReference>
<feature type="transmembrane region" description="Helical" evidence="8">
    <location>
        <begin position="122"/>
        <end position="143"/>
    </location>
</feature>
<reference evidence="10" key="2">
    <citation type="submission" date="2025-08" db="UniProtKB">
        <authorList>
            <consortium name="Ensembl"/>
        </authorList>
    </citation>
    <scope>IDENTIFICATION</scope>
</reference>
<keyword evidence="7" id="KW-0807">Transducer</keyword>
<feature type="transmembrane region" description="Helical" evidence="8">
    <location>
        <begin position="208"/>
        <end position="236"/>
    </location>
</feature>
<keyword evidence="4" id="KW-0297">G-protein coupled receptor</keyword>
<evidence type="ECO:0000256" key="4">
    <source>
        <dbReference type="ARBA" id="ARBA00023040"/>
    </source>
</evidence>
<evidence type="ECO:0000256" key="5">
    <source>
        <dbReference type="ARBA" id="ARBA00023136"/>
    </source>
</evidence>
<dbReference type="PANTHER" id="PTHR24237:SF40">
    <property type="entry name" value="G PROTEIN-COUPLED RECEPTOR 141B"/>
    <property type="match status" value="1"/>
</dbReference>
<dbReference type="InterPro" id="IPR047160">
    <property type="entry name" value="GP183-like"/>
</dbReference>
<dbReference type="GO" id="GO:0016020">
    <property type="term" value="C:membrane"/>
    <property type="evidence" value="ECO:0007669"/>
    <property type="project" value="UniProtKB-SubCell"/>
</dbReference>
<dbReference type="HOGENOM" id="CLU_069285_0_0_1"/>
<dbReference type="PANTHER" id="PTHR24237">
    <property type="entry name" value="G-PROTEIN COUPLED RECEPTOR"/>
    <property type="match status" value="1"/>
</dbReference>
<dbReference type="Proteomes" id="UP000008672">
    <property type="component" value="Unassembled WGS sequence"/>
</dbReference>
<name>H3A609_LATCH</name>
<sequence length="311" mass="35892">AVTVTTTTINIMSVNTPSINMSSDNTSSDNTSSLDFSTMTTTRGCPQQNEVLITIYSIVLLGGAVGAFMMSWCLLKSKSKSVMTISVFNLLAVHSIFLLTIPFRISYYIYDEWHYGLLFCKLVSAMLHAHMYISVLFYVWILVLRFHRFLKKGKKVKFQRTLSAVLASAAVWIIVSLVIFPVVLSQYGNSQYNETKCFQFQAELKKKFVVVVNYIFCILVMSVVCVLASVQLVIILKVVNKFQDAFSQQEFRAQMKNLFFLLIMFVCFLPCHAYKIYFMQKQIAPNGCWHHEIIHIHHWMAFYWDPFDEFL</sequence>
<comment type="subcellular location">
    <subcellularLocation>
        <location evidence="1">Membrane</location>
        <topology evidence="1">Multi-pass membrane protein</topology>
    </subcellularLocation>
</comment>
<reference evidence="11" key="1">
    <citation type="submission" date="2011-08" db="EMBL/GenBank/DDBJ databases">
        <title>The draft genome of Latimeria chalumnae.</title>
        <authorList>
            <person name="Di Palma F."/>
            <person name="Alfoldi J."/>
            <person name="Johnson J."/>
            <person name="Berlin A."/>
            <person name="Gnerre S."/>
            <person name="Jaffe D."/>
            <person name="MacCallum I."/>
            <person name="Young S."/>
            <person name="Walker B.J."/>
            <person name="Lander E."/>
            <person name="Lindblad-Toh K."/>
        </authorList>
    </citation>
    <scope>NUCLEOTIDE SEQUENCE [LARGE SCALE GENOMIC DNA]</scope>
    <source>
        <strain evidence="11">Wild caught</strain>
    </source>
</reference>
<proteinExistence type="predicted"/>
<dbReference type="Ensembl" id="ENSLACT00000005126.1">
    <property type="protein sequence ID" value="ENSLACP00000005080.1"/>
    <property type="gene ID" value="ENSLACG00000004519.1"/>
</dbReference>
<feature type="domain" description="G-protein coupled receptors family 1 profile" evidence="9">
    <location>
        <begin position="66"/>
        <end position="270"/>
    </location>
</feature>